<evidence type="ECO:0000313" key="6">
    <source>
        <dbReference type="Proteomes" id="UP001589865"/>
    </source>
</evidence>
<evidence type="ECO:0000256" key="3">
    <source>
        <dbReference type="SAM" id="MobiDB-lite"/>
    </source>
</evidence>
<gene>
    <name evidence="5" type="ORF">ACFFGY_15545</name>
</gene>
<dbReference type="Gene3D" id="3.40.630.30">
    <property type="match status" value="1"/>
</dbReference>
<evidence type="ECO:0000256" key="2">
    <source>
        <dbReference type="ARBA" id="ARBA00023315"/>
    </source>
</evidence>
<dbReference type="PROSITE" id="PS51186">
    <property type="entry name" value="GNAT"/>
    <property type="match status" value="1"/>
</dbReference>
<dbReference type="GO" id="GO:0016746">
    <property type="term" value="F:acyltransferase activity"/>
    <property type="evidence" value="ECO:0007669"/>
    <property type="project" value="UniProtKB-KW"/>
</dbReference>
<evidence type="ECO:0000259" key="4">
    <source>
        <dbReference type="PROSITE" id="PS51186"/>
    </source>
</evidence>
<dbReference type="PANTHER" id="PTHR43877">
    <property type="entry name" value="AMINOALKYLPHOSPHONATE N-ACETYLTRANSFERASE-RELATED-RELATED"/>
    <property type="match status" value="1"/>
</dbReference>
<dbReference type="EMBL" id="JBHLUN010000010">
    <property type="protein sequence ID" value="MFC0409667.1"/>
    <property type="molecule type" value="Genomic_DNA"/>
</dbReference>
<sequence>MGPAAASGTATTGSRDPLARDAPRLLPLTALPEGLGVLRAEAAAEGFRFVERLVAAGAAGFGGPGELLLGAFLGDELVAIGGLNRDPYVGDPGTARLRHLYVRPGFRRRGIASAIVQQLLGEAGENVRLVRLRTDTAAGAAFYRRHGFTPVRDAQATHVLPLQRPR</sequence>
<proteinExistence type="predicted"/>
<dbReference type="InterPro" id="IPR000182">
    <property type="entry name" value="GNAT_dom"/>
</dbReference>
<accession>A0ABV6JWF7</accession>
<reference evidence="5 6" key="1">
    <citation type="submission" date="2024-09" db="EMBL/GenBank/DDBJ databases">
        <authorList>
            <person name="Sun Q."/>
            <person name="Mori K."/>
        </authorList>
    </citation>
    <scope>NUCLEOTIDE SEQUENCE [LARGE SCALE GENOMIC DNA]</scope>
    <source>
        <strain evidence="5 6">TBRC 5777</strain>
    </source>
</reference>
<dbReference type="Pfam" id="PF13508">
    <property type="entry name" value="Acetyltransf_7"/>
    <property type="match status" value="1"/>
</dbReference>
<protein>
    <submittedName>
        <fullName evidence="5">GNAT family N-acetyltransferase</fullName>
        <ecNumber evidence="5">2.3.-.-</ecNumber>
    </submittedName>
</protein>
<organism evidence="5 6">
    <name type="scientific">Roseomonas elaeocarpi</name>
    <dbReference type="NCBI Taxonomy" id="907779"/>
    <lineage>
        <taxon>Bacteria</taxon>
        <taxon>Pseudomonadati</taxon>
        <taxon>Pseudomonadota</taxon>
        <taxon>Alphaproteobacteria</taxon>
        <taxon>Acetobacterales</taxon>
        <taxon>Roseomonadaceae</taxon>
        <taxon>Roseomonas</taxon>
    </lineage>
</organism>
<dbReference type="InterPro" id="IPR016181">
    <property type="entry name" value="Acyl_CoA_acyltransferase"/>
</dbReference>
<dbReference type="SUPFAM" id="SSF55729">
    <property type="entry name" value="Acyl-CoA N-acyltransferases (Nat)"/>
    <property type="match status" value="1"/>
</dbReference>
<keyword evidence="6" id="KW-1185">Reference proteome</keyword>
<feature type="domain" description="N-acetyltransferase" evidence="4">
    <location>
        <begin position="21"/>
        <end position="166"/>
    </location>
</feature>
<keyword evidence="1 5" id="KW-0808">Transferase</keyword>
<dbReference type="InterPro" id="IPR050832">
    <property type="entry name" value="Bact_Acetyltransf"/>
</dbReference>
<dbReference type="CDD" id="cd04301">
    <property type="entry name" value="NAT_SF"/>
    <property type="match status" value="1"/>
</dbReference>
<comment type="caution">
    <text evidence="5">The sequence shown here is derived from an EMBL/GenBank/DDBJ whole genome shotgun (WGS) entry which is preliminary data.</text>
</comment>
<dbReference type="Proteomes" id="UP001589865">
    <property type="component" value="Unassembled WGS sequence"/>
</dbReference>
<evidence type="ECO:0000313" key="5">
    <source>
        <dbReference type="EMBL" id="MFC0409667.1"/>
    </source>
</evidence>
<dbReference type="EC" id="2.3.-.-" evidence="5"/>
<feature type="compositionally biased region" description="Low complexity" evidence="3">
    <location>
        <begin position="1"/>
        <end position="16"/>
    </location>
</feature>
<feature type="region of interest" description="Disordered" evidence="3">
    <location>
        <begin position="1"/>
        <end position="20"/>
    </location>
</feature>
<keyword evidence="2 5" id="KW-0012">Acyltransferase</keyword>
<evidence type="ECO:0000256" key="1">
    <source>
        <dbReference type="ARBA" id="ARBA00022679"/>
    </source>
</evidence>
<name>A0ABV6JWF7_9PROT</name>
<dbReference type="RefSeq" id="WP_377045414.1">
    <property type="nucleotide sequence ID" value="NZ_JBHLUN010000010.1"/>
</dbReference>